<dbReference type="EMBL" id="SDPO01000002">
    <property type="protein sequence ID" value="RXZ48920.1"/>
    <property type="molecule type" value="Genomic_DNA"/>
</dbReference>
<reference evidence="2 3" key="1">
    <citation type="submission" date="2019-01" db="EMBL/GenBank/DDBJ databases">
        <authorList>
            <person name="Li J."/>
        </authorList>
    </citation>
    <scope>NUCLEOTIDE SEQUENCE [LARGE SCALE GENOMIC DNA]</scope>
    <source>
        <strain evidence="2 3">CCUG 35506</strain>
    </source>
</reference>
<keyword evidence="3" id="KW-1185">Reference proteome</keyword>
<name>A0A4Q2JRL2_9MICO</name>
<evidence type="ECO:0000256" key="1">
    <source>
        <dbReference type="SAM" id="Phobius"/>
    </source>
</evidence>
<dbReference type="RefSeq" id="WP_129231187.1">
    <property type="nucleotide sequence ID" value="NZ_SDPO01000002.1"/>
</dbReference>
<dbReference type="OrthoDB" id="5054050at2"/>
<evidence type="ECO:0000313" key="3">
    <source>
        <dbReference type="Proteomes" id="UP000292935"/>
    </source>
</evidence>
<proteinExistence type="predicted"/>
<comment type="caution">
    <text evidence="2">The sequence shown here is derived from an EMBL/GenBank/DDBJ whole genome shotgun (WGS) entry which is preliminary data.</text>
</comment>
<evidence type="ECO:0008006" key="4">
    <source>
        <dbReference type="Google" id="ProtNLM"/>
    </source>
</evidence>
<organism evidence="2 3">
    <name type="scientific">Agromyces fucosus</name>
    <dbReference type="NCBI Taxonomy" id="41985"/>
    <lineage>
        <taxon>Bacteria</taxon>
        <taxon>Bacillati</taxon>
        <taxon>Actinomycetota</taxon>
        <taxon>Actinomycetes</taxon>
        <taxon>Micrococcales</taxon>
        <taxon>Microbacteriaceae</taxon>
        <taxon>Agromyces</taxon>
    </lineage>
</organism>
<sequence>MLTGDGRLADRRPVDFHVLDAPLGRQDLAAYAAHRDGAWGPWRVSLLGSAASIGLGIATVWLFPRFGWLVVLVGGLALALVVSGWRWWLVGFARSARLARFANANGFAYADELRNDSRAGVGFPPGKQNVGRASIFVDGAHGTFLIGQNTVVSPRGESAVDFRRPFRFVELELPAAVPHVLLKNRRSRILPMIDGAAPNSVRLGLEGDFDRSFTLYCPKGYERDALYLFTPNVMAALLDVARTAEVELVDRRMYVYLPARTPVWTSDGMRSVFDLVELLGRRVHRNAVRYADDRAEESGTVAQAGSRIRTAGRFTGLTVIWLLTIVVSTGLILIGPALLARS</sequence>
<accession>A0A4Q2JRL2</accession>
<keyword evidence="1" id="KW-1133">Transmembrane helix</keyword>
<dbReference type="AlphaFoldDB" id="A0A4Q2JRL2"/>
<gene>
    <name evidence="2" type="ORF">ESP57_08090</name>
</gene>
<feature type="transmembrane region" description="Helical" evidence="1">
    <location>
        <begin position="44"/>
        <end position="63"/>
    </location>
</feature>
<evidence type="ECO:0000313" key="2">
    <source>
        <dbReference type="EMBL" id="RXZ48920.1"/>
    </source>
</evidence>
<feature type="transmembrane region" description="Helical" evidence="1">
    <location>
        <begin position="69"/>
        <end position="90"/>
    </location>
</feature>
<keyword evidence="1" id="KW-0812">Transmembrane</keyword>
<keyword evidence="1" id="KW-0472">Membrane</keyword>
<feature type="transmembrane region" description="Helical" evidence="1">
    <location>
        <begin position="317"/>
        <end position="339"/>
    </location>
</feature>
<protein>
    <recommendedName>
        <fullName evidence="4">DUF3137 domain-containing protein</fullName>
    </recommendedName>
</protein>
<dbReference type="Proteomes" id="UP000292935">
    <property type="component" value="Unassembled WGS sequence"/>
</dbReference>